<keyword evidence="1" id="KW-0472">Membrane</keyword>
<evidence type="ECO:0000313" key="3">
    <source>
        <dbReference type="EMBL" id="KAK5973566.1"/>
    </source>
</evidence>
<dbReference type="EMBL" id="WIXE01015327">
    <property type="protein sequence ID" value="KAK5973566.1"/>
    <property type="molecule type" value="Genomic_DNA"/>
</dbReference>
<evidence type="ECO:0000259" key="2">
    <source>
        <dbReference type="Pfam" id="PF10328"/>
    </source>
</evidence>
<dbReference type="PANTHER" id="PTHR23017:SF3">
    <property type="entry name" value="G-PROTEIN COUPLED RECEPTORS FAMILY 1 PROFILE DOMAIN-CONTAINING PROTEIN"/>
    <property type="match status" value="1"/>
</dbReference>
<name>A0AAN8F513_TRICO</name>
<keyword evidence="1" id="KW-0812">Transmembrane</keyword>
<gene>
    <name evidence="3" type="ORF">GCK32_016911</name>
</gene>
<feature type="transmembrane region" description="Helical" evidence="1">
    <location>
        <begin position="18"/>
        <end position="43"/>
    </location>
</feature>
<proteinExistence type="predicted"/>
<keyword evidence="1" id="KW-1133">Transmembrane helix</keyword>
<dbReference type="InterPro" id="IPR019430">
    <property type="entry name" value="7TM_GPCR_serpentine_rcpt_Srx"/>
</dbReference>
<dbReference type="SUPFAM" id="SSF81321">
    <property type="entry name" value="Family A G protein-coupled receptor-like"/>
    <property type="match status" value="1"/>
</dbReference>
<protein>
    <recommendedName>
        <fullName evidence="2">7TM GPCR serpentine receptor class x (Srx) domain-containing protein</fullName>
    </recommendedName>
</protein>
<comment type="caution">
    <text evidence="3">The sequence shown here is derived from an EMBL/GenBank/DDBJ whole genome shotgun (WGS) entry which is preliminary data.</text>
</comment>
<dbReference type="Proteomes" id="UP001331761">
    <property type="component" value="Unassembled WGS sequence"/>
</dbReference>
<reference evidence="3 4" key="1">
    <citation type="submission" date="2019-10" db="EMBL/GenBank/DDBJ databases">
        <title>Assembly and Annotation for the nematode Trichostrongylus colubriformis.</title>
        <authorList>
            <person name="Martin J."/>
        </authorList>
    </citation>
    <scope>NUCLEOTIDE SEQUENCE [LARGE SCALE GENOMIC DNA]</scope>
    <source>
        <strain evidence="3">G859</strain>
        <tissue evidence="3">Whole worm</tissue>
    </source>
</reference>
<accession>A0AAN8F513</accession>
<evidence type="ECO:0000313" key="4">
    <source>
        <dbReference type="Proteomes" id="UP001331761"/>
    </source>
</evidence>
<feature type="non-terminal residue" evidence="3">
    <location>
        <position position="1"/>
    </location>
</feature>
<dbReference type="Pfam" id="PF10328">
    <property type="entry name" value="7TM_GPCR_Srx"/>
    <property type="match status" value="1"/>
</dbReference>
<sequence length="204" mass="23164">EFHICMSAVAYNDRTDEIIAGIIMLTVSFLGNVLNISAVVLIYRTPHFHNAFGFICASHLLADVGLLSIYFFWAAPATILGYSEQLTLSYFGKQMGQLIMMFWYASIYGQLQIALNRLLAIFSPVLYSKGDYIQFFAFFPLILSYKCQIIDHKQQSLIYLQKISQSIGSAPEAAMLRKNTRLYLMNNTCIGMNLSIQKNPIMRL</sequence>
<feature type="transmembrane region" description="Helical" evidence="1">
    <location>
        <begin position="95"/>
        <end position="115"/>
    </location>
</feature>
<keyword evidence="4" id="KW-1185">Reference proteome</keyword>
<dbReference type="AlphaFoldDB" id="A0AAN8F513"/>
<feature type="domain" description="7TM GPCR serpentine receptor class x (Srx)" evidence="2">
    <location>
        <begin position="26"/>
        <end position="130"/>
    </location>
</feature>
<dbReference type="Gene3D" id="1.20.1070.10">
    <property type="entry name" value="Rhodopsin 7-helix transmembrane proteins"/>
    <property type="match status" value="1"/>
</dbReference>
<feature type="transmembrane region" description="Helical" evidence="1">
    <location>
        <begin position="50"/>
        <end position="75"/>
    </location>
</feature>
<organism evidence="3 4">
    <name type="scientific">Trichostrongylus colubriformis</name>
    <name type="common">Black scour worm</name>
    <dbReference type="NCBI Taxonomy" id="6319"/>
    <lineage>
        <taxon>Eukaryota</taxon>
        <taxon>Metazoa</taxon>
        <taxon>Ecdysozoa</taxon>
        <taxon>Nematoda</taxon>
        <taxon>Chromadorea</taxon>
        <taxon>Rhabditida</taxon>
        <taxon>Rhabditina</taxon>
        <taxon>Rhabditomorpha</taxon>
        <taxon>Strongyloidea</taxon>
        <taxon>Trichostrongylidae</taxon>
        <taxon>Trichostrongylus</taxon>
    </lineage>
</organism>
<evidence type="ECO:0000256" key="1">
    <source>
        <dbReference type="SAM" id="Phobius"/>
    </source>
</evidence>
<dbReference type="PANTHER" id="PTHR23017">
    <property type="entry name" value="SERPENTINE RECEPTOR, CLASS X"/>
    <property type="match status" value="1"/>
</dbReference>